<proteinExistence type="inferred from homology"/>
<keyword evidence="4" id="KW-0472">Membrane</keyword>
<dbReference type="InterPro" id="IPR011990">
    <property type="entry name" value="TPR-like_helical_dom_sf"/>
</dbReference>
<dbReference type="EMBL" id="SBLB01000009">
    <property type="protein sequence ID" value="RYC67123.1"/>
    <property type="molecule type" value="Genomic_DNA"/>
</dbReference>
<dbReference type="GO" id="GO:0009279">
    <property type="term" value="C:cell outer membrane"/>
    <property type="evidence" value="ECO:0007669"/>
    <property type="project" value="UniProtKB-SubCell"/>
</dbReference>
<protein>
    <submittedName>
        <fullName evidence="8">RagB/SusD family nutrient uptake outer membrane protein</fullName>
    </submittedName>
</protein>
<comment type="subcellular location">
    <subcellularLocation>
        <location evidence="1">Cell outer membrane</location>
    </subcellularLocation>
</comment>
<evidence type="ECO:0000256" key="4">
    <source>
        <dbReference type="ARBA" id="ARBA00023136"/>
    </source>
</evidence>
<dbReference type="Proteomes" id="UP000290407">
    <property type="component" value="Unassembled WGS sequence"/>
</dbReference>
<accession>A0A4Q2UD78</accession>
<sequence length="562" mass="63372">MKTHTYWLFSGLLLVSSACDTDFLDPKPQGVLAETLLTTSKEGVDGLVAMAYSSLDTHFEGMWPDFFHPPSNWSFADMRSDDAYKGGGGTGDIIEYHQLEIGEISANNMTLEKKWRSNYIGIANINKAIRALNGIADSQFPNKKAQLAEMRVLRGYFYFDLKKHYYTFPYIDETVADADLGTVGNTLTSEQLWQKIEDDFRLAIADLPATQVQKSRANKFVAHAFLCKAYVFQRKWQPALEQANLVTNSGLYGLLDNFEKVYSLPEFEHGPEFIFSIAHSITDGSPVGNLNWGDLLNSPVSPAYTAGDGFHRPSQNLVNAFKVDANGLPLFDTFNQTNLAPSDVTTPVDPRLDHAIGRPTIPWKDYKAGVYTLSWARGAEVYGPFSKKKNIISPNSPLRAAIGFPWALGALDFPLIKYTDLLLWKAEALVELNQLEEARQIVNQIRKRAADAPNVLKLDGSGPAATYKIGLYPTSGWTQDYARRAVRFERRLELCLEGHRFYDLVRWGEADAVLNRYLQEETRTRPFLAGAKFLKNKHEYLPLPQSEIDRSKGIYVQNEFYR</sequence>
<keyword evidence="9" id="KW-1185">Reference proteome</keyword>
<reference evidence="8 9" key="1">
    <citation type="submission" date="2019-01" db="EMBL/GenBank/DDBJ databases">
        <title>Spirosoma flava sp. nov., a propanil-degrading bacterium isolated from herbicide-contaminated soil.</title>
        <authorList>
            <person name="Zhang L."/>
            <person name="Jiang J.-D."/>
        </authorList>
    </citation>
    <scope>NUCLEOTIDE SEQUENCE [LARGE SCALE GENOMIC DNA]</scope>
    <source>
        <strain evidence="8 9">TY50</strain>
    </source>
</reference>
<dbReference type="InterPro" id="IPR033985">
    <property type="entry name" value="SusD-like_N"/>
</dbReference>
<keyword evidence="5" id="KW-0998">Cell outer membrane</keyword>
<dbReference type="Pfam" id="PF14322">
    <property type="entry name" value="SusD-like_3"/>
    <property type="match status" value="1"/>
</dbReference>
<evidence type="ECO:0000259" key="7">
    <source>
        <dbReference type="Pfam" id="PF14322"/>
    </source>
</evidence>
<dbReference type="RefSeq" id="WP_077922940.1">
    <property type="nucleotide sequence ID" value="NZ_SBLB01000009.1"/>
</dbReference>
<name>A0A4Q2UD78_9BACT</name>
<evidence type="ECO:0000256" key="2">
    <source>
        <dbReference type="ARBA" id="ARBA00006275"/>
    </source>
</evidence>
<evidence type="ECO:0000256" key="3">
    <source>
        <dbReference type="ARBA" id="ARBA00022729"/>
    </source>
</evidence>
<evidence type="ECO:0000259" key="6">
    <source>
        <dbReference type="Pfam" id="PF07980"/>
    </source>
</evidence>
<evidence type="ECO:0000256" key="5">
    <source>
        <dbReference type="ARBA" id="ARBA00023237"/>
    </source>
</evidence>
<keyword evidence="3" id="KW-0732">Signal</keyword>
<gene>
    <name evidence="8" type="ORF">EQG79_25930</name>
</gene>
<evidence type="ECO:0000313" key="9">
    <source>
        <dbReference type="Proteomes" id="UP000290407"/>
    </source>
</evidence>
<dbReference type="PROSITE" id="PS51257">
    <property type="entry name" value="PROKAR_LIPOPROTEIN"/>
    <property type="match status" value="1"/>
</dbReference>
<comment type="caution">
    <text evidence="8">The sequence shown here is derived from an EMBL/GenBank/DDBJ whole genome shotgun (WGS) entry which is preliminary data.</text>
</comment>
<dbReference type="InterPro" id="IPR012944">
    <property type="entry name" value="SusD_RagB_dom"/>
</dbReference>
<dbReference type="Pfam" id="PF07980">
    <property type="entry name" value="SusD_RagB"/>
    <property type="match status" value="1"/>
</dbReference>
<dbReference type="Gene3D" id="1.25.40.390">
    <property type="match status" value="1"/>
</dbReference>
<evidence type="ECO:0000256" key="1">
    <source>
        <dbReference type="ARBA" id="ARBA00004442"/>
    </source>
</evidence>
<feature type="domain" description="SusD-like N-terminal" evidence="7">
    <location>
        <begin position="102"/>
        <end position="230"/>
    </location>
</feature>
<feature type="domain" description="RagB/SusD" evidence="6">
    <location>
        <begin position="300"/>
        <end position="561"/>
    </location>
</feature>
<evidence type="ECO:0000313" key="8">
    <source>
        <dbReference type="EMBL" id="RYC67123.1"/>
    </source>
</evidence>
<dbReference type="AlphaFoldDB" id="A0A4Q2UD78"/>
<dbReference type="SUPFAM" id="SSF48452">
    <property type="entry name" value="TPR-like"/>
    <property type="match status" value="1"/>
</dbReference>
<comment type="similarity">
    <text evidence="2">Belongs to the SusD family.</text>
</comment>
<organism evidence="8 9">
    <name type="scientific">Spirosoma sordidisoli</name>
    <dbReference type="NCBI Taxonomy" id="2502893"/>
    <lineage>
        <taxon>Bacteria</taxon>
        <taxon>Pseudomonadati</taxon>
        <taxon>Bacteroidota</taxon>
        <taxon>Cytophagia</taxon>
        <taxon>Cytophagales</taxon>
        <taxon>Cytophagaceae</taxon>
        <taxon>Spirosoma</taxon>
    </lineage>
</organism>